<dbReference type="Pfam" id="PF00135">
    <property type="entry name" value="COesterase"/>
    <property type="match status" value="1"/>
</dbReference>
<organism evidence="5 6">
    <name type="scientific">Amycolatopsis suaedae</name>
    <dbReference type="NCBI Taxonomy" id="2510978"/>
    <lineage>
        <taxon>Bacteria</taxon>
        <taxon>Bacillati</taxon>
        <taxon>Actinomycetota</taxon>
        <taxon>Actinomycetes</taxon>
        <taxon>Pseudonocardiales</taxon>
        <taxon>Pseudonocardiaceae</taxon>
        <taxon>Amycolatopsis</taxon>
    </lineage>
</organism>
<reference evidence="5 6" key="1">
    <citation type="submission" date="2019-02" db="EMBL/GenBank/DDBJ databases">
        <title>Draft genome sequence of Amycolatopsis sp. 8-3EHSu isolated from roots of Suaeda maritima.</title>
        <authorList>
            <person name="Duangmal K."/>
            <person name="Chantavorakit T."/>
        </authorList>
    </citation>
    <scope>NUCLEOTIDE SEQUENCE [LARGE SCALE GENOMIC DNA]</scope>
    <source>
        <strain evidence="5 6">8-3EHSu</strain>
    </source>
</reference>
<protein>
    <recommendedName>
        <fullName evidence="3">Carboxylic ester hydrolase</fullName>
        <ecNumber evidence="3">3.1.1.-</ecNumber>
    </recommendedName>
</protein>
<dbReference type="InterPro" id="IPR029058">
    <property type="entry name" value="AB_hydrolase_fold"/>
</dbReference>
<feature type="signal peptide" evidence="3">
    <location>
        <begin position="1"/>
        <end position="26"/>
    </location>
</feature>
<keyword evidence="3" id="KW-0732">Signal</keyword>
<dbReference type="InterPro" id="IPR050309">
    <property type="entry name" value="Type-B_Carboxylest/Lipase"/>
</dbReference>
<dbReference type="OrthoDB" id="4308422at2"/>
<dbReference type="Gene3D" id="3.40.50.1820">
    <property type="entry name" value="alpha/beta hydrolase"/>
    <property type="match status" value="1"/>
</dbReference>
<evidence type="ECO:0000256" key="2">
    <source>
        <dbReference type="ARBA" id="ARBA00022801"/>
    </source>
</evidence>
<keyword evidence="2 3" id="KW-0378">Hydrolase</keyword>
<dbReference type="EC" id="3.1.1.-" evidence="3"/>
<comment type="similarity">
    <text evidence="1 3">Belongs to the type-B carboxylesterase/lipase family.</text>
</comment>
<dbReference type="AlphaFoldDB" id="A0A4Q7J6S2"/>
<evidence type="ECO:0000256" key="3">
    <source>
        <dbReference type="RuleBase" id="RU361235"/>
    </source>
</evidence>
<gene>
    <name evidence="5" type="ORF">EWH70_12870</name>
</gene>
<feature type="chain" id="PRO_5020993660" description="Carboxylic ester hydrolase" evidence="3">
    <location>
        <begin position="27"/>
        <end position="521"/>
    </location>
</feature>
<dbReference type="InterPro" id="IPR002018">
    <property type="entry name" value="CarbesteraseB"/>
</dbReference>
<dbReference type="GO" id="GO:0016787">
    <property type="term" value="F:hydrolase activity"/>
    <property type="evidence" value="ECO:0007669"/>
    <property type="project" value="UniProtKB-KW"/>
</dbReference>
<evidence type="ECO:0000256" key="1">
    <source>
        <dbReference type="ARBA" id="ARBA00005964"/>
    </source>
</evidence>
<keyword evidence="6" id="KW-1185">Reference proteome</keyword>
<dbReference type="InterPro" id="IPR019826">
    <property type="entry name" value="Carboxylesterase_B_AS"/>
</dbReference>
<evidence type="ECO:0000313" key="5">
    <source>
        <dbReference type="EMBL" id="RZQ63341.1"/>
    </source>
</evidence>
<name>A0A4Q7J6S2_9PSEU</name>
<dbReference type="Proteomes" id="UP000292003">
    <property type="component" value="Unassembled WGS sequence"/>
</dbReference>
<dbReference type="EMBL" id="SFCC01000006">
    <property type="protein sequence ID" value="RZQ63341.1"/>
    <property type="molecule type" value="Genomic_DNA"/>
</dbReference>
<dbReference type="PANTHER" id="PTHR11559">
    <property type="entry name" value="CARBOXYLESTERASE"/>
    <property type="match status" value="1"/>
</dbReference>
<dbReference type="RefSeq" id="WP_130475594.1">
    <property type="nucleotide sequence ID" value="NZ_SFCC01000006.1"/>
</dbReference>
<evidence type="ECO:0000259" key="4">
    <source>
        <dbReference type="Pfam" id="PF00135"/>
    </source>
</evidence>
<proteinExistence type="inferred from homology"/>
<feature type="domain" description="Carboxylesterase type B" evidence="4">
    <location>
        <begin position="31"/>
        <end position="488"/>
    </location>
</feature>
<evidence type="ECO:0000313" key="6">
    <source>
        <dbReference type="Proteomes" id="UP000292003"/>
    </source>
</evidence>
<dbReference type="SUPFAM" id="SSF53474">
    <property type="entry name" value="alpha/beta-Hydrolases"/>
    <property type="match status" value="1"/>
</dbReference>
<comment type="caution">
    <text evidence="5">The sequence shown here is derived from an EMBL/GenBank/DDBJ whole genome shotgun (WGS) entry which is preliminary data.</text>
</comment>
<accession>A0A4Q7J6S2</accession>
<sequence>MRRVVVVGMLLALVAGCSGDPAPAQAPPPGPVVTTDSGQVRGVATDRYRLFQGIPYAAPPVGGLRWRSPQPAEAWAGVRDATVPGARCAQRASAGGNAASTSEDCLFLNVTAPVAASPATPRPVLVWLHGGGFVEGAGSDFDARRMAVDGDVVVVTLNYRLGIFGLLAHDALTGSGGYAIEDQQAALRWVRRNAQAFGGDPGNVTLAGESAGGKSVCAQLASPSAAGLFERAVLQSAPCAGTVPSGLMFPGVPAFPQWPSVADREPDGAKVAAELGCADPATAADCLRAVPVNALLDKHDRFLSPAHGNPVLPFGPDPAIAEGRVLPVPVLAGFTRDEMSELAVVSHDLAGKPLTAQRYTELLREAFGPAAEQVAAEYPPSRYASPSQAWAAVSTDRVFACPAVGYTTRFAARMPTWAYEFAEPGPPVPGMTFPAGAAHAAELPFLFPNFDTTAPALSSRMIRYWAAFAHTGDPNRPDQPAWPRYGPGATALRLAGGGGLVDLAAEHRCGFWQTVPDQTVP</sequence>
<dbReference type="PROSITE" id="PS51257">
    <property type="entry name" value="PROKAR_LIPOPROTEIN"/>
    <property type="match status" value="1"/>
</dbReference>
<dbReference type="PROSITE" id="PS00122">
    <property type="entry name" value="CARBOXYLESTERASE_B_1"/>
    <property type="match status" value="1"/>
</dbReference>